<dbReference type="PANTHER" id="PTHR23236">
    <property type="entry name" value="EUKARYOTIC TRANSLATION INITIATION FACTOR 4B/4H"/>
    <property type="match status" value="1"/>
</dbReference>
<dbReference type="SUPFAM" id="SSF54928">
    <property type="entry name" value="RNA-binding domain, RBD"/>
    <property type="match status" value="4"/>
</dbReference>
<dbReference type="InterPro" id="IPR000504">
    <property type="entry name" value="RRM_dom"/>
</dbReference>
<evidence type="ECO:0000313" key="5">
    <source>
        <dbReference type="Proteomes" id="UP000694005"/>
    </source>
</evidence>
<feature type="domain" description="RRM" evidence="3">
    <location>
        <begin position="456"/>
        <end position="533"/>
    </location>
</feature>
<dbReference type="GO" id="GO:0003723">
    <property type="term" value="F:RNA binding"/>
    <property type="evidence" value="ECO:0007669"/>
    <property type="project" value="UniProtKB-UniRule"/>
</dbReference>
<proteinExistence type="predicted"/>
<dbReference type="InterPro" id="IPR012677">
    <property type="entry name" value="Nucleotide-bd_a/b_plait_sf"/>
</dbReference>
<gene>
    <name evidence="4" type="ORF">BRAPAZ1V2_A10P30790.2</name>
</gene>
<organism evidence="4 5">
    <name type="scientific">Brassica campestris</name>
    <name type="common">Field mustard</name>
    <dbReference type="NCBI Taxonomy" id="3711"/>
    <lineage>
        <taxon>Eukaryota</taxon>
        <taxon>Viridiplantae</taxon>
        <taxon>Streptophyta</taxon>
        <taxon>Embryophyta</taxon>
        <taxon>Tracheophyta</taxon>
        <taxon>Spermatophyta</taxon>
        <taxon>Magnoliopsida</taxon>
        <taxon>eudicotyledons</taxon>
        <taxon>Gunneridae</taxon>
        <taxon>Pentapetalae</taxon>
        <taxon>rosids</taxon>
        <taxon>malvids</taxon>
        <taxon>Brassicales</taxon>
        <taxon>Brassicaceae</taxon>
        <taxon>Brassiceae</taxon>
        <taxon>Brassica</taxon>
    </lineage>
</organism>
<dbReference type="AlphaFoldDB" id="A0A8D9I5A8"/>
<dbReference type="PROSITE" id="PS50102">
    <property type="entry name" value="RRM"/>
    <property type="match status" value="1"/>
</dbReference>
<evidence type="ECO:0000259" key="3">
    <source>
        <dbReference type="PROSITE" id="PS50102"/>
    </source>
</evidence>
<protein>
    <recommendedName>
        <fullName evidence="3">RRM domain-containing protein</fullName>
    </recommendedName>
</protein>
<keyword evidence="1 2" id="KW-0694">RNA-binding</keyword>
<dbReference type="SMART" id="SM00360">
    <property type="entry name" value="RRM"/>
    <property type="match status" value="3"/>
</dbReference>
<accession>A0A8D9I5A8</accession>
<reference evidence="4 5" key="1">
    <citation type="submission" date="2021-07" db="EMBL/GenBank/DDBJ databases">
        <authorList>
            <consortium name="Genoscope - CEA"/>
            <person name="William W."/>
        </authorList>
    </citation>
    <scope>NUCLEOTIDE SEQUENCE [LARGE SCALE GENOMIC DNA]</scope>
</reference>
<dbReference type="InterPro" id="IPR035979">
    <property type="entry name" value="RBD_domain_sf"/>
</dbReference>
<evidence type="ECO:0000256" key="1">
    <source>
        <dbReference type="ARBA" id="ARBA00022884"/>
    </source>
</evidence>
<dbReference type="Proteomes" id="UP000694005">
    <property type="component" value="Chromosome A10"/>
</dbReference>
<dbReference type="Gene3D" id="3.30.70.330">
    <property type="match status" value="4"/>
</dbReference>
<name>A0A8D9I5A8_BRACM</name>
<dbReference type="EMBL" id="LS974626">
    <property type="protein sequence ID" value="CAG7911833.1"/>
    <property type="molecule type" value="Genomic_DNA"/>
</dbReference>
<dbReference type="PANTHER" id="PTHR23236:SF103">
    <property type="entry name" value="RNA-BINDING (RRM_RBD_RNP MOTIFS) FAMILY PROTEIN"/>
    <property type="match status" value="1"/>
</dbReference>
<evidence type="ECO:0000313" key="4">
    <source>
        <dbReference type="EMBL" id="CAG7911833.1"/>
    </source>
</evidence>
<evidence type="ECO:0000256" key="2">
    <source>
        <dbReference type="PROSITE-ProRule" id="PRU00176"/>
    </source>
</evidence>
<dbReference type="Gramene" id="A10p30790.2_BraZ1">
    <property type="protein sequence ID" value="A10p30790.2_BraZ1.CDS"/>
    <property type="gene ID" value="A10g30790.2_BraZ1"/>
</dbReference>
<sequence>MTAAASKGACRFTIVTMMTPSQSNSWWFVHVPQQQEDEEMLVPHSDLVDGTAQPMEVSETEAAVSTVENQQPAEDPPTLKFTWTVPNFSRQNTRKHYSLVTLSKMEGRYPAVTSFLEYGQSRQDIAASRKPRQVDLLNLSPMEGSAIKGVSMLTLNESDTKKTRPRKRIGAAVVELYGEDAEQKVMDLDGSIMEMSLLTLNERDTTKRTTRPRKRDIGRVRVMGYNIDLPQDDVESALRNHFSSCGKITDVCVIVLDDNMLDSFGFIYFLGGQGTVDRAMQLSGTDVGGWNVTVKPYPFLEDADWDPVAIVQGYDTCLGKTDIKRMLFDHFSSCGQIKDIMFQRSSIGVASVYLYGEGAEDKVLDLDGSYMGGCKILVKLIPSSGIYTVHPRSRHLGWPRYVILIHVSSLLVNEKLSDLLGEETKTYSMLLVFGMSLLTLNENDAKKNRPKNSYIGRILVKGYNTQLSHDDVESSLRKLFSSCGEITDVYISFIYADVYVLLFHSFGFVYFLGEGAVDKALQLSGSDMGGWTVIAEPHPFPEDADCDPVVAVQGYDTSLSKSDIKKVLTTHFSSCGEVTEIRIHKKIGAAAVCVYGECAEEKVQDLDGSYIGEHKITVRLISAREIYSVHPRRRYRCPFPGHRTFGFSGLLARRECVSSRDKYVFAFQRMWLQCMVLA</sequence>